<evidence type="ECO:0008006" key="8">
    <source>
        <dbReference type="Google" id="ProtNLM"/>
    </source>
</evidence>
<dbReference type="STRING" id="930990.A0A067MMC0"/>
<dbReference type="SUPFAM" id="SSF52540">
    <property type="entry name" value="P-loop containing nucleoside triphosphate hydrolases"/>
    <property type="match status" value="1"/>
</dbReference>
<accession>A0A067MMC0</accession>
<dbReference type="InterPro" id="IPR019775">
    <property type="entry name" value="WD40_repeat_CS"/>
</dbReference>
<dbReference type="PROSITE" id="PS00678">
    <property type="entry name" value="WD_REPEATS_1"/>
    <property type="match status" value="3"/>
</dbReference>
<dbReference type="InterPro" id="IPR036322">
    <property type="entry name" value="WD40_repeat_dom_sf"/>
</dbReference>
<evidence type="ECO:0000256" key="3">
    <source>
        <dbReference type="PROSITE-ProRule" id="PRU00221"/>
    </source>
</evidence>
<evidence type="ECO:0000256" key="1">
    <source>
        <dbReference type="ARBA" id="ARBA00022574"/>
    </source>
</evidence>
<gene>
    <name evidence="6" type="ORF">BOTBODRAFT_175902</name>
</gene>
<dbReference type="CDD" id="cd00030">
    <property type="entry name" value="C2"/>
    <property type="match status" value="1"/>
</dbReference>
<keyword evidence="1 3" id="KW-0853">WD repeat</keyword>
<dbReference type="Gene3D" id="2.130.10.10">
    <property type="entry name" value="YVTN repeat-like/Quinoprotein amine dehydrogenase"/>
    <property type="match status" value="3"/>
</dbReference>
<proteinExistence type="predicted"/>
<dbReference type="InterPro" id="IPR056884">
    <property type="entry name" value="NPHP3-like_N"/>
</dbReference>
<dbReference type="Pfam" id="PF00168">
    <property type="entry name" value="C2"/>
    <property type="match status" value="1"/>
</dbReference>
<feature type="repeat" description="WD" evidence="3">
    <location>
        <begin position="1040"/>
        <end position="1072"/>
    </location>
</feature>
<protein>
    <recommendedName>
        <fullName evidence="8">C2 domain-containing protein</fullName>
    </recommendedName>
</protein>
<dbReference type="SUPFAM" id="SSF50978">
    <property type="entry name" value="WD40 repeat-like"/>
    <property type="match status" value="1"/>
</dbReference>
<dbReference type="InterPro" id="IPR027417">
    <property type="entry name" value="P-loop_NTPase"/>
</dbReference>
<evidence type="ECO:0000313" key="6">
    <source>
        <dbReference type="EMBL" id="KDQ13032.1"/>
    </source>
</evidence>
<dbReference type="Gene3D" id="2.60.40.150">
    <property type="entry name" value="C2 domain"/>
    <property type="match status" value="1"/>
</dbReference>
<dbReference type="InterPro" id="IPR007111">
    <property type="entry name" value="NACHT_NTPase"/>
</dbReference>
<evidence type="ECO:0000259" key="4">
    <source>
        <dbReference type="PROSITE" id="PS50004"/>
    </source>
</evidence>
<feature type="repeat" description="WD" evidence="3">
    <location>
        <begin position="1083"/>
        <end position="1124"/>
    </location>
</feature>
<reference evidence="7" key="1">
    <citation type="journal article" date="2014" name="Proc. Natl. Acad. Sci. U.S.A.">
        <title>Extensive sampling of basidiomycete genomes demonstrates inadequacy of the white-rot/brown-rot paradigm for wood decay fungi.</title>
        <authorList>
            <person name="Riley R."/>
            <person name="Salamov A.A."/>
            <person name="Brown D.W."/>
            <person name="Nagy L.G."/>
            <person name="Floudas D."/>
            <person name="Held B.W."/>
            <person name="Levasseur A."/>
            <person name="Lombard V."/>
            <person name="Morin E."/>
            <person name="Otillar R."/>
            <person name="Lindquist E.A."/>
            <person name="Sun H."/>
            <person name="LaButti K.M."/>
            <person name="Schmutz J."/>
            <person name="Jabbour D."/>
            <person name="Luo H."/>
            <person name="Baker S.E."/>
            <person name="Pisabarro A.G."/>
            <person name="Walton J.D."/>
            <person name="Blanchette R.A."/>
            <person name="Henrissat B."/>
            <person name="Martin F."/>
            <person name="Cullen D."/>
            <person name="Hibbett D.S."/>
            <person name="Grigoriev I.V."/>
        </authorList>
    </citation>
    <scope>NUCLEOTIDE SEQUENCE [LARGE SCALE GENOMIC DNA]</scope>
    <source>
        <strain evidence="7">FD-172 SS1</strain>
    </source>
</reference>
<dbReference type="InterPro" id="IPR050349">
    <property type="entry name" value="WD_LIS1/nudF_dynein_reg"/>
</dbReference>
<dbReference type="EMBL" id="KL198046">
    <property type="protein sequence ID" value="KDQ13032.1"/>
    <property type="molecule type" value="Genomic_DNA"/>
</dbReference>
<dbReference type="OrthoDB" id="538223at2759"/>
<dbReference type="PRINTS" id="PR00320">
    <property type="entry name" value="GPROTEINBRPT"/>
</dbReference>
<dbReference type="InterPro" id="IPR015943">
    <property type="entry name" value="WD40/YVTN_repeat-like_dom_sf"/>
</dbReference>
<dbReference type="Pfam" id="PF24883">
    <property type="entry name" value="NPHP3_N"/>
    <property type="match status" value="1"/>
</dbReference>
<dbReference type="PROSITE" id="PS50082">
    <property type="entry name" value="WD_REPEATS_2"/>
    <property type="match status" value="5"/>
</dbReference>
<dbReference type="InParanoid" id="A0A067MMC0"/>
<evidence type="ECO:0000259" key="5">
    <source>
        <dbReference type="PROSITE" id="PS50837"/>
    </source>
</evidence>
<feature type="domain" description="NACHT" evidence="5">
    <location>
        <begin position="384"/>
        <end position="541"/>
    </location>
</feature>
<dbReference type="Proteomes" id="UP000027195">
    <property type="component" value="Unassembled WGS sequence"/>
</dbReference>
<evidence type="ECO:0000313" key="7">
    <source>
        <dbReference type="Proteomes" id="UP000027195"/>
    </source>
</evidence>
<dbReference type="InterPro" id="IPR000008">
    <property type="entry name" value="C2_dom"/>
</dbReference>
<dbReference type="Gene3D" id="3.40.50.300">
    <property type="entry name" value="P-loop containing nucleotide triphosphate hydrolases"/>
    <property type="match status" value="1"/>
</dbReference>
<dbReference type="PROSITE" id="PS50004">
    <property type="entry name" value="C2"/>
    <property type="match status" value="1"/>
</dbReference>
<dbReference type="InterPro" id="IPR020472">
    <property type="entry name" value="WD40_PAC1"/>
</dbReference>
<sequence length="1130" mass="124014">MSDRKRPLTLTVVRASDIPRYSRLGARTLPRSFVKIETEEATHRTKKTALRSSDPVWNESFPFFKLLYTTPISLKVYHDGMFHDTLLCETTVKVGDILGHPDEFNLQLKAVGSKGDASKSTLVLRAREDTRNAIVESAVENAPSGLATPVAVKAIGEVKGALEKVDGGLTTSEEASKKFDNALKKAEALSSEESLKTVFDMLGKFSIVFDGLAGIHPFVGIALKVVPKAQLDRDKKVVSLIGSMRDLYSSMREFEDIRKTKGLEDIIEKALQQTIECVFFVQEYVGNGFGDRLVHQTISDTGAKIQQFEDAFHSLKASLSEKSLLHVTIVTSRMSEDVEMLSLARELNPVQMDSESRPLCHPGTRSREIQLITEWVIDPNAGSRILWLPGPAGFGKSTLSTTLAHSFSSLRRLAAFVFFNRESQERSSPAAVVRTLAFQLAQFDHRIGEKIHDTIQAGPFIPRSHIRNQFTKLIVEPLSSIEALGADGPILVIIDAFDECGNAETRSTLLSVLAEESKNLPSCIRILLTSRPTPDIERALSKQSHVKRHNLYVTAENSGDVELFLRHSVTRIVEEQDVPVLAPDWPGEGALLELVRRAGGLFIRAQTAVRYIRETHDPAAHLNVLLGMDTSDDDFHPLALLYSTALMSVGNWEDKTFPPVFRKILGAILVAKTPLTPAAMDTILCTPSNQSRQIVSYYGAVLLTEPDGTIHTIHPSFYDTLTDRSHAGEKWFIDTGLHNRDMAFRCIDLLDRDLKENICGLVHSTEPFSATLADATGYACAFWILHVSAVTDDTPALGDHVYKFLCRHLLHWLEAMSISKRFRECIALHHQLLAWIDTRAPKPTELMELVNDSVRFCQLFADIIEEHPLSIYQVALPFAPTESLIYKRFYQEGTLPKVWGDCLTSWPPLLQTLVGHDEYVTSVAYSPDGSRIVSGSHDASVRVWDIATGAEVLPPLRGHDDDVRSVAFSPDGSKILSGGDSIRIWDAASGASVLGPLLGHDELIESLAYSPNGTKIFSGSSDKTIRVWDAKTGELILGPLRGHDDSVQSVASSPDGSKIASGSSDATIRVWDAFTGANILGPLKGHEDGVLSVAFSPDGLKIASASGDSTIRVWDAASGASNASYGTTII</sequence>
<dbReference type="InterPro" id="IPR001680">
    <property type="entry name" value="WD40_rpt"/>
</dbReference>
<dbReference type="InterPro" id="IPR035892">
    <property type="entry name" value="C2_domain_sf"/>
</dbReference>
<dbReference type="PROSITE" id="PS50294">
    <property type="entry name" value="WD_REPEATS_REGION"/>
    <property type="match status" value="4"/>
</dbReference>
<dbReference type="CDD" id="cd00200">
    <property type="entry name" value="WD40"/>
    <property type="match status" value="1"/>
</dbReference>
<keyword evidence="7" id="KW-1185">Reference proteome</keyword>
<evidence type="ECO:0000256" key="2">
    <source>
        <dbReference type="ARBA" id="ARBA00022737"/>
    </source>
</evidence>
<dbReference type="SMART" id="SM00320">
    <property type="entry name" value="WD40"/>
    <property type="match status" value="5"/>
</dbReference>
<dbReference type="AlphaFoldDB" id="A0A067MMC0"/>
<dbReference type="PROSITE" id="PS50837">
    <property type="entry name" value="NACHT"/>
    <property type="match status" value="1"/>
</dbReference>
<dbReference type="PANTHER" id="PTHR44129">
    <property type="entry name" value="WD REPEAT-CONTAINING PROTEIN POP1"/>
    <property type="match status" value="1"/>
</dbReference>
<keyword evidence="2" id="KW-0677">Repeat</keyword>
<dbReference type="SUPFAM" id="SSF49562">
    <property type="entry name" value="C2 domain (Calcium/lipid-binding domain, CaLB)"/>
    <property type="match status" value="1"/>
</dbReference>
<dbReference type="SMART" id="SM00239">
    <property type="entry name" value="C2"/>
    <property type="match status" value="1"/>
</dbReference>
<feature type="repeat" description="WD" evidence="3">
    <location>
        <begin position="913"/>
        <end position="954"/>
    </location>
</feature>
<feature type="repeat" description="WD" evidence="3">
    <location>
        <begin position="997"/>
        <end position="1038"/>
    </location>
</feature>
<name>A0A067MMC0_BOTB1</name>
<feature type="repeat" description="WD" evidence="3">
    <location>
        <begin position="956"/>
        <end position="979"/>
    </location>
</feature>
<dbReference type="Pfam" id="PF00400">
    <property type="entry name" value="WD40"/>
    <property type="match status" value="5"/>
</dbReference>
<dbReference type="HOGENOM" id="CLU_000288_6_3_1"/>
<feature type="domain" description="C2" evidence="4">
    <location>
        <begin position="1"/>
        <end position="108"/>
    </location>
</feature>
<organism evidence="6 7">
    <name type="scientific">Botryobasidium botryosum (strain FD-172 SS1)</name>
    <dbReference type="NCBI Taxonomy" id="930990"/>
    <lineage>
        <taxon>Eukaryota</taxon>
        <taxon>Fungi</taxon>
        <taxon>Dikarya</taxon>
        <taxon>Basidiomycota</taxon>
        <taxon>Agaricomycotina</taxon>
        <taxon>Agaricomycetes</taxon>
        <taxon>Cantharellales</taxon>
        <taxon>Botryobasidiaceae</taxon>
        <taxon>Botryobasidium</taxon>
    </lineage>
</organism>